<protein>
    <recommendedName>
        <fullName evidence="6">HIG1 domain-containing protein</fullName>
    </recommendedName>
</protein>
<feature type="transmembrane region" description="Helical" evidence="5">
    <location>
        <begin position="21"/>
        <end position="38"/>
    </location>
</feature>
<comment type="subcellular location">
    <subcellularLocation>
        <location evidence="1">Mitochondrion</location>
    </subcellularLocation>
</comment>
<sequence length="232" mass="25124">MKVLSKQEEDAHFHEVVKGGLVYGGIGAAISTSALMLGRKYSPGLRSLTIPFSAFLVTGGSTFALIIGCDQYSRAYQQKLRSRYAEDVVAHASGSLSPTDKILSTINKYRWHIIGGSWVAGMAGSLSLVSRNKYLSGPQKLVQARMYAQGITLAVLLLSAGVAAADPGQKDLGEDSEVTDPNDPTRIIKVHHTHKESFPGENQWEDIVAVEDARLKKKQAEAKARENAKKEA</sequence>
<dbReference type="GO" id="GO:0033617">
    <property type="term" value="P:mitochondrial respiratory chain complex IV assembly"/>
    <property type="evidence" value="ECO:0007669"/>
    <property type="project" value="TreeGrafter"/>
</dbReference>
<dbReference type="OrthoDB" id="1915122at2759"/>
<dbReference type="InterPro" id="IPR040153">
    <property type="entry name" value="Rcf2"/>
</dbReference>
<organism evidence="7 8">
    <name type="scientific">Protomyces lactucae-debilis</name>
    <dbReference type="NCBI Taxonomy" id="2754530"/>
    <lineage>
        <taxon>Eukaryota</taxon>
        <taxon>Fungi</taxon>
        <taxon>Dikarya</taxon>
        <taxon>Ascomycota</taxon>
        <taxon>Taphrinomycotina</taxon>
        <taxon>Taphrinomycetes</taxon>
        <taxon>Taphrinales</taxon>
        <taxon>Protomycetaceae</taxon>
        <taxon>Protomyces</taxon>
    </lineage>
</organism>
<evidence type="ECO:0000256" key="5">
    <source>
        <dbReference type="SAM" id="Phobius"/>
    </source>
</evidence>
<feature type="transmembrane region" description="Helical" evidence="5">
    <location>
        <begin position="109"/>
        <end position="126"/>
    </location>
</feature>
<evidence type="ECO:0000256" key="3">
    <source>
        <dbReference type="ARBA" id="ARBA00022989"/>
    </source>
</evidence>
<comment type="caution">
    <text evidence="7">The sequence shown here is derived from an EMBL/GenBank/DDBJ whole genome shotgun (WGS) entry which is preliminary data.</text>
</comment>
<keyword evidence="4 5" id="KW-0472">Membrane</keyword>
<dbReference type="STRING" id="56484.A0A1Y2FNC0"/>
<dbReference type="PANTHER" id="PTHR28018:SF3">
    <property type="entry name" value="RESPIRATORY SUPERCOMPLEX FACTOR 2, MITOCHONDRIAL"/>
    <property type="match status" value="1"/>
</dbReference>
<feature type="domain" description="HIG1" evidence="6">
    <location>
        <begin position="83"/>
        <end position="174"/>
    </location>
</feature>
<proteinExistence type="predicted"/>
<evidence type="ECO:0000259" key="6">
    <source>
        <dbReference type="PROSITE" id="PS51503"/>
    </source>
</evidence>
<evidence type="ECO:0000313" key="7">
    <source>
        <dbReference type="EMBL" id="ORY84225.1"/>
    </source>
</evidence>
<gene>
    <name evidence="7" type="ORF">BCR37DRAFT_378225</name>
</gene>
<dbReference type="EMBL" id="MCFI01000006">
    <property type="protein sequence ID" value="ORY84225.1"/>
    <property type="molecule type" value="Genomic_DNA"/>
</dbReference>
<evidence type="ECO:0000256" key="2">
    <source>
        <dbReference type="ARBA" id="ARBA00022692"/>
    </source>
</evidence>
<accession>A0A1Y2FNC0</accession>
<dbReference type="PANTHER" id="PTHR28018">
    <property type="entry name" value="RESPIRATORY SUPERCOMPLEX FACTOR 2, MITOCHONDRIAL"/>
    <property type="match status" value="1"/>
</dbReference>
<dbReference type="RefSeq" id="XP_040726243.1">
    <property type="nucleotide sequence ID" value="XM_040868999.1"/>
</dbReference>
<evidence type="ECO:0000256" key="1">
    <source>
        <dbReference type="ARBA" id="ARBA00004173"/>
    </source>
</evidence>
<keyword evidence="2 5" id="KW-0812">Transmembrane</keyword>
<dbReference type="Proteomes" id="UP000193685">
    <property type="component" value="Unassembled WGS sequence"/>
</dbReference>
<dbReference type="Pfam" id="PF04588">
    <property type="entry name" value="HIG_1_N"/>
    <property type="match status" value="1"/>
</dbReference>
<dbReference type="InterPro" id="IPR007667">
    <property type="entry name" value="Hypoxia_induced_domain"/>
</dbReference>
<feature type="transmembrane region" description="Helical" evidence="5">
    <location>
        <begin position="50"/>
        <end position="69"/>
    </location>
</feature>
<dbReference type="GO" id="GO:0005739">
    <property type="term" value="C:mitochondrion"/>
    <property type="evidence" value="ECO:0007669"/>
    <property type="project" value="UniProtKB-SubCell"/>
</dbReference>
<reference evidence="7 8" key="1">
    <citation type="submission" date="2016-07" db="EMBL/GenBank/DDBJ databases">
        <title>Pervasive Adenine N6-methylation of Active Genes in Fungi.</title>
        <authorList>
            <consortium name="DOE Joint Genome Institute"/>
            <person name="Mondo S.J."/>
            <person name="Dannebaum R.O."/>
            <person name="Kuo R.C."/>
            <person name="Labutti K."/>
            <person name="Haridas S."/>
            <person name="Kuo A."/>
            <person name="Salamov A."/>
            <person name="Ahrendt S.R."/>
            <person name="Lipzen A."/>
            <person name="Sullivan W."/>
            <person name="Andreopoulos W.B."/>
            <person name="Clum A."/>
            <person name="Lindquist E."/>
            <person name="Daum C."/>
            <person name="Ramamoorthy G.K."/>
            <person name="Gryganskyi A."/>
            <person name="Culley D."/>
            <person name="Magnuson J.K."/>
            <person name="James T.Y."/>
            <person name="O'Malley M.A."/>
            <person name="Stajich J.E."/>
            <person name="Spatafora J.W."/>
            <person name="Visel A."/>
            <person name="Grigoriev I.V."/>
        </authorList>
    </citation>
    <scope>NUCLEOTIDE SEQUENCE [LARGE SCALE GENOMIC DNA]</scope>
    <source>
        <strain evidence="7 8">12-1054</strain>
    </source>
</reference>
<dbReference type="PROSITE" id="PS51503">
    <property type="entry name" value="HIG1"/>
    <property type="match status" value="1"/>
</dbReference>
<feature type="transmembrane region" description="Helical" evidence="5">
    <location>
        <begin position="146"/>
        <end position="165"/>
    </location>
</feature>
<evidence type="ECO:0000256" key="4">
    <source>
        <dbReference type="ARBA" id="ARBA00023136"/>
    </source>
</evidence>
<keyword evidence="3 5" id="KW-1133">Transmembrane helix</keyword>
<dbReference type="OMA" id="LWMDMVE"/>
<dbReference type="AlphaFoldDB" id="A0A1Y2FNC0"/>
<keyword evidence="8" id="KW-1185">Reference proteome</keyword>
<name>A0A1Y2FNC0_PROLT</name>
<evidence type="ECO:0000313" key="8">
    <source>
        <dbReference type="Proteomes" id="UP000193685"/>
    </source>
</evidence>
<dbReference type="GeneID" id="63785598"/>